<dbReference type="AlphaFoldDB" id="A0A422NC77"/>
<feature type="region of interest" description="Disordered" evidence="1">
    <location>
        <begin position="39"/>
        <end position="80"/>
    </location>
</feature>
<proteinExistence type="predicted"/>
<comment type="caution">
    <text evidence="2">The sequence shown here is derived from an EMBL/GenBank/DDBJ whole genome shotgun (WGS) entry which is preliminary data.</text>
</comment>
<evidence type="ECO:0000313" key="3">
    <source>
        <dbReference type="Proteomes" id="UP000283634"/>
    </source>
</evidence>
<dbReference type="Proteomes" id="UP000283634">
    <property type="component" value="Unassembled WGS sequence"/>
</dbReference>
<dbReference type="GeneID" id="40329905"/>
<evidence type="ECO:0000256" key="1">
    <source>
        <dbReference type="SAM" id="MobiDB-lite"/>
    </source>
</evidence>
<evidence type="ECO:0000313" key="2">
    <source>
        <dbReference type="EMBL" id="RNF03104.1"/>
    </source>
</evidence>
<dbReference type="RefSeq" id="XP_029237302.1">
    <property type="nucleotide sequence ID" value="XM_029382830.1"/>
</dbReference>
<gene>
    <name evidence="2" type="ORF">TraAM80_05972</name>
</gene>
<dbReference type="EMBL" id="MKGL01000207">
    <property type="protein sequence ID" value="RNF03104.1"/>
    <property type="molecule type" value="Genomic_DNA"/>
</dbReference>
<accession>A0A422NC77</accession>
<sequence>TTPRTTTQHVMRPQAMGAFNMLWAPSNNEIARGRCNCRGGAEGRAERSQGAPHDHARRPAQAPQTAASPSAEPGLQQDLPGTLSVAAHRCLGAGGAAFRYAFQTSGT</sequence>
<protein>
    <submittedName>
        <fullName evidence="2">Uncharacterized protein</fullName>
    </submittedName>
</protein>
<feature type="compositionally biased region" description="Low complexity" evidence="1">
    <location>
        <begin position="59"/>
        <end position="71"/>
    </location>
</feature>
<reference evidence="2 3" key="1">
    <citation type="journal article" date="2018" name="BMC Genomics">
        <title>Genomic comparison of Trypanosoma conorhini and Trypanosoma rangeli to Trypanosoma cruzi strains of high and low virulence.</title>
        <authorList>
            <person name="Bradwell K.R."/>
            <person name="Koparde V.N."/>
            <person name="Matveyev A.V."/>
            <person name="Serrano M.G."/>
            <person name="Alves J.M."/>
            <person name="Parikh H."/>
            <person name="Huang B."/>
            <person name="Lee V."/>
            <person name="Espinosa-Alvarez O."/>
            <person name="Ortiz P.A."/>
            <person name="Costa-Martins A.G."/>
            <person name="Teixeira M.M."/>
            <person name="Buck G.A."/>
        </authorList>
    </citation>
    <scope>NUCLEOTIDE SEQUENCE [LARGE SCALE GENOMIC DNA]</scope>
    <source>
        <strain evidence="2 3">AM80</strain>
    </source>
</reference>
<keyword evidence="3" id="KW-1185">Reference proteome</keyword>
<feature type="non-terminal residue" evidence="2">
    <location>
        <position position="1"/>
    </location>
</feature>
<organism evidence="2 3">
    <name type="scientific">Trypanosoma rangeli</name>
    <dbReference type="NCBI Taxonomy" id="5698"/>
    <lineage>
        <taxon>Eukaryota</taxon>
        <taxon>Discoba</taxon>
        <taxon>Euglenozoa</taxon>
        <taxon>Kinetoplastea</taxon>
        <taxon>Metakinetoplastina</taxon>
        <taxon>Trypanosomatida</taxon>
        <taxon>Trypanosomatidae</taxon>
        <taxon>Trypanosoma</taxon>
        <taxon>Herpetosoma</taxon>
    </lineage>
</organism>
<name>A0A422NC77_TRYRA</name>